<proteinExistence type="predicted"/>
<feature type="region of interest" description="Disordered" evidence="1">
    <location>
        <begin position="25"/>
        <end position="56"/>
    </location>
</feature>
<reference evidence="2" key="1">
    <citation type="journal article" date="2015" name="Proc. Natl. Acad. Sci. U.S.A.">
        <title>Networks of energetic and metabolic interactions define dynamics in microbial communities.</title>
        <authorList>
            <person name="Embree M."/>
            <person name="Liu J.K."/>
            <person name="Al-Bassam M.M."/>
            <person name="Zengler K."/>
        </authorList>
    </citation>
    <scope>NUCLEOTIDE SEQUENCE</scope>
</reference>
<feature type="compositionally biased region" description="Low complexity" evidence="1">
    <location>
        <begin position="34"/>
        <end position="47"/>
    </location>
</feature>
<dbReference type="EMBL" id="LNQE01001918">
    <property type="protein sequence ID" value="KUG02537.1"/>
    <property type="molecule type" value="Genomic_DNA"/>
</dbReference>
<evidence type="ECO:0000256" key="1">
    <source>
        <dbReference type="SAM" id="MobiDB-lite"/>
    </source>
</evidence>
<dbReference type="AlphaFoldDB" id="A0A0W8E239"/>
<comment type="caution">
    <text evidence="2">The sequence shown here is derived from an EMBL/GenBank/DDBJ whole genome shotgun (WGS) entry which is preliminary data.</text>
</comment>
<organism evidence="2">
    <name type="scientific">hydrocarbon metagenome</name>
    <dbReference type="NCBI Taxonomy" id="938273"/>
    <lineage>
        <taxon>unclassified sequences</taxon>
        <taxon>metagenomes</taxon>
        <taxon>ecological metagenomes</taxon>
    </lineage>
</organism>
<sequence>MKKLISLLMISCLLLLSCALVAGCGGSSSDEEQNQQSQVSENAGAENSESEDTVTLEDIFTRSSTIESLLSGR</sequence>
<accession>A0A0W8E239</accession>
<evidence type="ECO:0000313" key="2">
    <source>
        <dbReference type="EMBL" id="KUG02537.1"/>
    </source>
</evidence>
<gene>
    <name evidence="2" type="ORF">ASZ90_020169</name>
</gene>
<name>A0A0W8E239_9ZZZZ</name>
<protein>
    <submittedName>
        <fullName evidence="2">Uncharacterized protein</fullName>
    </submittedName>
</protein>
<dbReference type="PROSITE" id="PS51257">
    <property type="entry name" value="PROKAR_LIPOPROTEIN"/>
    <property type="match status" value="1"/>
</dbReference>